<gene>
    <name evidence="2" type="ORF">EG242_09690</name>
</gene>
<dbReference type="EMBL" id="RQTJ01000019">
    <property type="protein sequence ID" value="RRA93930.1"/>
    <property type="molecule type" value="Genomic_DNA"/>
</dbReference>
<dbReference type="AlphaFoldDB" id="A0A3P1AZ34"/>
<keyword evidence="1" id="KW-0472">Membrane</keyword>
<evidence type="ECO:0000256" key="1">
    <source>
        <dbReference type="SAM" id="Phobius"/>
    </source>
</evidence>
<evidence type="ECO:0000313" key="3">
    <source>
        <dbReference type="Proteomes" id="UP000268372"/>
    </source>
</evidence>
<reference evidence="2 3" key="1">
    <citation type="submission" date="2018-11" db="EMBL/GenBank/DDBJ databases">
        <title>Flavobacterium sp. nov., YIM 102796 draft genome.</title>
        <authorList>
            <person name="Li G."/>
            <person name="Jiang Y."/>
        </authorList>
    </citation>
    <scope>NUCLEOTIDE SEQUENCE [LARGE SCALE GENOMIC DNA]</scope>
    <source>
        <strain evidence="2 3">YIM 102796</strain>
    </source>
</reference>
<keyword evidence="1" id="KW-0812">Transmembrane</keyword>
<dbReference type="Proteomes" id="UP000268372">
    <property type="component" value="Unassembled WGS sequence"/>
</dbReference>
<proteinExistence type="predicted"/>
<evidence type="ECO:0000313" key="2">
    <source>
        <dbReference type="EMBL" id="RRA93930.1"/>
    </source>
</evidence>
<accession>A0A3P1AZ34</accession>
<organism evidence="2 3">
    <name type="scientific">Paenimyroides viscosum</name>
    <dbReference type="NCBI Taxonomy" id="2488729"/>
    <lineage>
        <taxon>Bacteria</taxon>
        <taxon>Pseudomonadati</taxon>
        <taxon>Bacteroidota</taxon>
        <taxon>Flavobacteriia</taxon>
        <taxon>Flavobacteriales</taxon>
        <taxon>Flavobacteriaceae</taxon>
        <taxon>Paenimyroides</taxon>
    </lineage>
</organism>
<name>A0A3P1AZ34_9FLAO</name>
<sequence>MKGKPFIFLITIFLLISLLALSFLDIPSLVQNIIYFVFGLIGAYFIFNNYFMGMSDEEKKNWNINLDFYKKKKSKN</sequence>
<protein>
    <submittedName>
        <fullName evidence="2">Uncharacterized protein</fullName>
    </submittedName>
</protein>
<keyword evidence="1" id="KW-1133">Transmembrane helix</keyword>
<keyword evidence="3" id="KW-1185">Reference proteome</keyword>
<dbReference type="RefSeq" id="WP_124899690.1">
    <property type="nucleotide sequence ID" value="NZ_RQTJ01000019.1"/>
</dbReference>
<feature type="transmembrane region" description="Helical" evidence="1">
    <location>
        <begin position="32"/>
        <end position="51"/>
    </location>
</feature>
<comment type="caution">
    <text evidence="2">The sequence shown here is derived from an EMBL/GenBank/DDBJ whole genome shotgun (WGS) entry which is preliminary data.</text>
</comment>